<feature type="transmembrane region" description="Helical" evidence="1">
    <location>
        <begin position="180"/>
        <end position="201"/>
    </location>
</feature>
<keyword evidence="3" id="KW-1185">Reference proteome</keyword>
<evidence type="ECO:0000256" key="1">
    <source>
        <dbReference type="SAM" id="Phobius"/>
    </source>
</evidence>
<protein>
    <recommendedName>
        <fullName evidence="4">DUF1700 domain-containing protein</fullName>
    </recommendedName>
</protein>
<keyword evidence="1" id="KW-0812">Transmembrane</keyword>
<evidence type="ECO:0008006" key="4">
    <source>
        <dbReference type="Google" id="ProtNLM"/>
    </source>
</evidence>
<evidence type="ECO:0000313" key="3">
    <source>
        <dbReference type="Proteomes" id="UP001500866"/>
    </source>
</evidence>
<reference evidence="2 3" key="1">
    <citation type="journal article" date="2019" name="Int. J. Syst. Evol. Microbiol.">
        <title>The Global Catalogue of Microorganisms (GCM) 10K type strain sequencing project: providing services to taxonomists for standard genome sequencing and annotation.</title>
        <authorList>
            <consortium name="The Broad Institute Genomics Platform"/>
            <consortium name="The Broad Institute Genome Sequencing Center for Infectious Disease"/>
            <person name="Wu L."/>
            <person name="Ma J."/>
        </authorList>
    </citation>
    <scope>NUCLEOTIDE SEQUENCE [LARGE SCALE GENOMIC DNA]</scope>
    <source>
        <strain evidence="2 3">JCM 15395</strain>
    </source>
</reference>
<dbReference type="EMBL" id="BAAADS010000025">
    <property type="protein sequence ID" value="GAA0611095.1"/>
    <property type="molecule type" value="Genomic_DNA"/>
</dbReference>
<name>A0ABN1GGI3_9BACI</name>
<gene>
    <name evidence="2" type="ORF">GCM10009001_30420</name>
</gene>
<dbReference type="Proteomes" id="UP001500866">
    <property type="component" value="Unassembled WGS sequence"/>
</dbReference>
<dbReference type="Pfam" id="PF22564">
    <property type="entry name" value="HAAS"/>
    <property type="match status" value="1"/>
</dbReference>
<organism evidence="2 3">
    <name type="scientific">Virgibacillus siamensis</name>
    <dbReference type="NCBI Taxonomy" id="480071"/>
    <lineage>
        <taxon>Bacteria</taxon>
        <taxon>Bacillati</taxon>
        <taxon>Bacillota</taxon>
        <taxon>Bacilli</taxon>
        <taxon>Bacillales</taxon>
        <taxon>Bacillaceae</taxon>
        <taxon>Virgibacillus</taxon>
    </lineage>
</organism>
<feature type="transmembrane region" description="Helical" evidence="1">
    <location>
        <begin position="77"/>
        <end position="100"/>
    </location>
</feature>
<evidence type="ECO:0000313" key="2">
    <source>
        <dbReference type="EMBL" id="GAA0611095.1"/>
    </source>
</evidence>
<proteinExistence type="predicted"/>
<dbReference type="RefSeq" id="WP_343814989.1">
    <property type="nucleotide sequence ID" value="NZ_BAAADS010000025.1"/>
</dbReference>
<keyword evidence="1" id="KW-0472">Membrane</keyword>
<feature type="transmembrane region" description="Helical" evidence="1">
    <location>
        <begin position="112"/>
        <end position="130"/>
    </location>
</feature>
<accession>A0ABN1GGI3</accession>
<keyword evidence="1" id="KW-1133">Transmembrane helix</keyword>
<comment type="caution">
    <text evidence="2">The sequence shown here is derived from an EMBL/GenBank/DDBJ whole genome shotgun (WGS) entry which is preliminary data.</text>
</comment>
<sequence length="209" mass="24489">MTDQVEKFLSRLETLLGNHPDKNKIMEDYRLHVEELLYEESIDPEKIYDELIQRIGSPREIARQWRKETVTPGRVQLLFILLNIGIFAGGIALTLIYNYFNWGWVETLWTRLTTIPFIIMAGYIMFWGLLGYEIGKEFGAGGRKLLRRTFLISIVPNLLFMYLVLFKIVPHEWFDPLLSFPFIIVCIVFTGFLYPVCLAGFRWGRRASV</sequence>
<feature type="transmembrane region" description="Helical" evidence="1">
    <location>
        <begin position="150"/>
        <end position="168"/>
    </location>
</feature>